<accession>A0A284QLP0</accession>
<feature type="transmembrane region" description="Helical" evidence="12">
    <location>
        <begin position="107"/>
        <end position="130"/>
    </location>
</feature>
<keyword evidence="6 12" id="KW-0328">Glycosyltransferase</keyword>
<keyword evidence="11 12" id="KW-0472">Membrane</keyword>
<evidence type="ECO:0000256" key="6">
    <source>
        <dbReference type="ARBA" id="ARBA00022676"/>
    </source>
</evidence>
<dbReference type="OrthoDB" id="10252502at2759"/>
<evidence type="ECO:0000256" key="3">
    <source>
        <dbReference type="ARBA" id="ARBA00008698"/>
    </source>
</evidence>
<evidence type="ECO:0000256" key="12">
    <source>
        <dbReference type="RuleBase" id="RU363112"/>
    </source>
</evidence>
<dbReference type="GO" id="GO:0031501">
    <property type="term" value="C:mannosyltransferase complex"/>
    <property type="evidence" value="ECO:0007669"/>
    <property type="project" value="TreeGrafter"/>
</dbReference>
<keyword evidence="7 12" id="KW-0808">Transferase</keyword>
<dbReference type="GO" id="GO:0004376">
    <property type="term" value="F:GPI mannosyltransferase activity"/>
    <property type="evidence" value="ECO:0007669"/>
    <property type="project" value="InterPro"/>
</dbReference>
<dbReference type="GO" id="GO:0000009">
    <property type="term" value="F:alpha-1,6-mannosyltransferase activity"/>
    <property type="evidence" value="ECO:0007669"/>
    <property type="project" value="InterPro"/>
</dbReference>
<dbReference type="PANTHER" id="PTHR12468:SF2">
    <property type="entry name" value="GPI MANNOSYLTRANSFERASE 2"/>
    <property type="match status" value="1"/>
</dbReference>
<feature type="transmembrane region" description="Helical" evidence="12">
    <location>
        <begin position="324"/>
        <end position="342"/>
    </location>
</feature>
<evidence type="ECO:0000256" key="5">
    <source>
        <dbReference type="ARBA" id="ARBA00022502"/>
    </source>
</evidence>
<dbReference type="GO" id="GO:0006506">
    <property type="term" value="P:GPI anchor biosynthetic process"/>
    <property type="evidence" value="ECO:0007669"/>
    <property type="project" value="UniProtKB-UniPathway"/>
</dbReference>
<evidence type="ECO:0000256" key="2">
    <source>
        <dbReference type="ARBA" id="ARBA00004687"/>
    </source>
</evidence>
<dbReference type="Proteomes" id="UP000219338">
    <property type="component" value="Unassembled WGS sequence"/>
</dbReference>
<evidence type="ECO:0000313" key="13">
    <source>
        <dbReference type="EMBL" id="SJK97379.1"/>
    </source>
</evidence>
<comment type="subcellular location">
    <subcellularLocation>
        <location evidence="1 12">Endoplasmic reticulum membrane</location>
        <topology evidence="1 12">Multi-pass membrane protein</topology>
    </subcellularLocation>
</comment>
<evidence type="ECO:0000256" key="11">
    <source>
        <dbReference type="ARBA" id="ARBA00023136"/>
    </source>
</evidence>
<dbReference type="PANTHER" id="PTHR12468">
    <property type="entry name" value="GPI MANNOSYLTRANSFERASE 2"/>
    <property type="match status" value="1"/>
</dbReference>
<reference evidence="14" key="1">
    <citation type="journal article" date="2017" name="Nat. Ecol. Evol.">
        <title>Genome expansion and lineage-specific genetic innovations in the forest pathogenic fungi Armillaria.</title>
        <authorList>
            <person name="Sipos G."/>
            <person name="Prasanna A.N."/>
            <person name="Walter M.C."/>
            <person name="O'Connor E."/>
            <person name="Balint B."/>
            <person name="Krizsan K."/>
            <person name="Kiss B."/>
            <person name="Hess J."/>
            <person name="Varga T."/>
            <person name="Slot J."/>
            <person name="Riley R."/>
            <person name="Boka B."/>
            <person name="Rigling D."/>
            <person name="Barry K."/>
            <person name="Lee J."/>
            <person name="Mihaltcheva S."/>
            <person name="LaButti K."/>
            <person name="Lipzen A."/>
            <person name="Waldron R."/>
            <person name="Moloney N.M."/>
            <person name="Sperisen C."/>
            <person name="Kredics L."/>
            <person name="Vagvoelgyi C."/>
            <person name="Patrignani A."/>
            <person name="Fitzpatrick D."/>
            <person name="Nagy I."/>
            <person name="Doyle S."/>
            <person name="Anderson J.B."/>
            <person name="Grigoriev I.V."/>
            <person name="Gueldener U."/>
            <person name="Muensterkoetter M."/>
            <person name="Nagy L.G."/>
        </authorList>
    </citation>
    <scope>NUCLEOTIDE SEQUENCE [LARGE SCALE GENOMIC DNA]</scope>
    <source>
        <strain evidence="14">C18/9</strain>
    </source>
</reference>
<keyword evidence="9 12" id="KW-0256">Endoplasmic reticulum</keyword>
<dbReference type="STRING" id="47428.A0A284QLP0"/>
<feature type="transmembrane region" description="Helical" evidence="12">
    <location>
        <begin position="188"/>
        <end position="208"/>
    </location>
</feature>
<dbReference type="UniPathway" id="UPA00196"/>
<evidence type="ECO:0000256" key="9">
    <source>
        <dbReference type="ARBA" id="ARBA00022824"/>
    </source>
</evidence>
<name>A0A284QLP0_ARMOS</name>
<evidence type="ECO:0000313" key="14">
    <source>
        <dbReference type="Proteomes" id="UP000219338"/>
    </source>
</evidence>
<evidence type="ECO:0000256" key="10">
    <source>
        <dbReference type="ARBA" id="ARBA00022989"/>
    </source>
</evidence>
<keyword evidence="8 12" id="KW-0812">Transmembrane</keyword>
<dbReference type="InterPro" id="IPR007315">
    <property type="entry name" value="PIG-V/Gpi18"/>
</dbReference>
<evidence type="ECO:0000256" key="8">
    <source>
        <dbReference type="ARBA" id="ARBA00022692"/>
    </source>
</evidence>
<organism evidence="13 14">
    <name type="scientific">Armillaria ostoyae</name>
    <name type="common">Armillaria root rot fungus</name>
    <dbReference type="NCBI Taxonomy" id="47428"/>
    <lineage>
        <taxon>Eukaryota</taxon>
        <taxon>Fungi</taxon>
        <taxon>Dikarya</taxon>
        <taxon>Basidiomycota</taxon>
        <taxon>Agaricomycotina</taxon>
        <taxon>Agaricomycetes</taxon>
        <taxon>Agaricomycetidae</taxon>
        <taxon>Agaricales</taxon>
        <taxon>Marasmiineae</taxon>
        <taxon>Physalacriaceae</taxon>
        <taxon>Armillaria</taxon>
    </lineage>
</organism>
<comment type="pathway">
    <text evidence="2 12">Glycolipid biosynthesis; glycosylphosphatidylinositol-anchor biosynthesis.</text>
</comment>
<keyword evidence="5 12" id="KW-0337">GPI-anchor biosynthesis</keyword>
<protein>
    <recommendedName>
        <fullName evidence="4 12">GPI mannosyltransferase 2</fullName>
        <ecNumber evidence="12">2.4.1.-</ecNumber>
    </recommendedName>
</protein>
<feature type="transmembrane region" description="Helical" evidence="12">
    <location>
        <begin position="295"/>
        <end position="315"/>
    </location>
</feature>
<feature type="transmembrane region" description="Helical" evidence="12">
    <location>
        <begin position="247"/>
        <end position="265"/>
    </location>
</feature>
<proteinExistence type="inferred from homology"/>
<dbReference type="EMBL" id="FUEG01000001">
    <property type="protein sequence ID" value="SJK97379.1"/>
    <property type="molecule type" value="Genomic_DNA"/>
</dbReference>
<comment type="caution">
    <text evidence="12">Lacks conserved residue(s) required for the propagation of feature annotation.</text>
</comment>
<sequence>METTIILLTVAARLLTIFLAFLASYLPLFDASPVKSWLRWDAFHFLHIAREGYVYEHEWAFFPGPSFVIRRIEPGSIQWHMLMTAIACDTSVTLYRLSKHHLRMPSLAFLATLLSLLPSSPATLRLAPYAEPFFTYLAYKGLLYCATKEFYYATVCFTLAGFFRSNSIFLAGYILWGLGPRKVHLSALLTAVIFSPFIYQNLSAYLAFCPGPDWCNKSVPLIYPYVQAKYWGVGLFNYWSLQQLPNFLIAAPPLLLLTVYSIHILKGSFTSSLVPHAIHALILSATLLFASHTQIALRLVASLPITYWAAAWLIVEYRAWGKVWVGWSVLWGCISIVLWMTFLPPA</sequence>
<dbReference type="OMA" id="GALFIWC"/>
<dbReference type="AlphaFoldDB" id="A0A284QLP0"/>
<gene>
    <name evidence="13" type="ORF">ARMOST_00631</name>
</gene>
<feature type="transmembrane region" description="Helical" evidence="12">
    <location>
        <begin position="150"/>
        <end position="176"/>
    </location>
</feature>
<comment type="function">
    <text evidence="12">Mannosyltransferase involved in glycosylphosphatidylinositol-anchor biosynthesis.</text>
</comment>
<dbReference type="GO" id="GO:0005789">
    <property type="term" value="C:endoplasmic reticulum membrane"/>
    <property type="evidence" value="ECO:0007669"/>
    <property type="project" value="UniProtKB-SubCell"/>
</dbReference>
<evidence type="ECO:0000256" key="1">
    <source>
        <dbReference type="ARBA" id="ARBA00004477"/>
    </source>
</evidence>
<keyword evidence="10 12" id="KW-1133">Transmembrane helix</keyword>
<evidence type="ECO:0000256" key="4">
    <source>
        <dbReference type="ARBA" id="ARBA00013795"/>
    </source>
</evidence>
<evidence type="ECO:0000256" key="7">
    <source>
        <dbReference type="ARBA" id="ARBA00022679"/>
    </source>
</evidence>
<keyword evidence="14" id="KW-1185">Reference proteome</keyword>
<comment type="similarity">
    <text evidence="3 12">Belongs to the PIGV family.</text>
</comment>
<dbReference type="Pfam" id="PF04188">
    <property type="entry name" value="Mannosyl_trans2"/>
    <property type="match status" value="1"/>
</dbReference>
<dbReference type="EC" id="2.4.1.-" evidence="12"/>